<dbReference type="EMBL" id="MNCJ02000330">
    <property type="protein sequence ID" value="KAF5765597.1"/>
    <property type="molecule type" value="Genomic_DNA"/>
</dbReference>
<sequence length="51" mass="5704">MGEVTEFNDEAEHVMLIKAANGSTRECFGSKWMVWICKECESIKVQGPIAV</sequence>
<dbReference type="AlphaFoldDB" id="A0A251T7N7"/>
<reference evidence="1 3" key="1">
    <citation type="journal article" date="2017" name="Nature">
        <title>The sunflower genome provides insights into oil metabolism, flowering and Asterid evolution.</title>
        <authorList>
            <person name="Badouin H."/>
            <person name="Gouzy J."/>
            <person name="Grassa C.J."/>
            <person name="Murat F."/>
            <person name="Staton S.E."/>
            <person name="Cottret L."/>
            <person name="Lelandais-Briere C."/>
            <person name="Owens G.L."/>
            <person name="Carrere S."/>
            <person name="Mayjonade B."/>
            <person name="Legrand L."/>
            <person name="Gill N."/>
            <person name="Kane N.C."/>
            <person name="Bowers J.E."/>
            <person name="Hubner S."/>
            <person name="Bellec A."/>
            <person name="Berard A."/>
            <person name="Berges H."/>
            <person name="Blanchet N."/>
            <person name="Boniface M.C."/>
            <person name="Brunel D."/>
            <person name="Catrice O."/>
            <person name="Chaidir N."/>
            <person name="Claudel C."/>
            <person name="Donnadieu C."/>
            <person name="Faraut T."/>
            <person name="Fievet G."/>
            <person name="Helmstetter N."/>
            <person name="King M."/>
            <person name="Knapp S.J."/>
            <person name="Lai Z."/>
            <person name="Le Paslier M.C."/>
            <person name="Lippi Y."/>
            <person name="Lorenzon L."/>
            <person name="Mandel J.R."/>
            <person name="Marage G."/>
            <person name="Marchand G."/>
            <person name="Marquand E."/>
            <person name="Bret-Mestries E."/>
            <person name="Morien E."/>
            <person name="Nambeesan S."/>
            <person name="Nguyen T."/>
            <person name="Pegot-Espagnet P."/>
            <person name="Pouilly N."/>
            <person name="Raftis F."/>
            <person name="Sallet E."/>
            <person name="Schiex T."/>
            <person name="Thomas J."/>
            <person name="Vandecasteele C."/>
            <person name="Vares D."/>
            <person name="Vear F."/>
            <person name="Vautrin S."/>
            <person name="Crespi M."/>
            <person name="Mangin B."/>
            <person name="Burke J.M."/>
            <person name="Salse J."/>
            <person name="Munos S."/>
            <person name="Vincourt P."/>
            <person name="Rieseberg L.H."/>
            <person name="Langlade N.B."/>
        </authorList>
    </citation>
    <scope>NUCLEOTIDE SEQUENCE [LARGE SCALE GENOMIC DNA]</scope>
    <source>
        <strain evidence="3">cv. SF193</strain>
        <tissue evidence="1">Leaves</tissue>
    </source>
</reference>
<dbReference type="EMBL" id="CM007900">
    <property type="protein sequence ID" value="OTG06813.1"/>
    <property type="molecule type" value="Genomic_DNA"/>
</dbReference>
<keyword evidence="3" id="KW-1185">Reference proteome</keyword>
<gene>
    <name evidence="2" type="ORF">HannXRQ_Chr11g0323441</name>
    <name evidence="1" type="ORF">HanXRQr2_Chr15g0705631</name>
</gene>
<organism evidence="2 3">
    <name type="scientific">Helianthus annuus</name>
    <name type="common">Common sunflower</name>
    <dbReference type="NCBI Taxonomy" id="4232"/>
    <lineage>
        <taxon>Eukaryota</taxon>
        <taxon>Viridiplantae</taxon>
        <taxon>Streptophyta</taxon>
        <taxon>Embryophyta</taxon>
        <taxon>Tracheophyta</taxon>
        <taxon>Spermatophyta</taxon>
        <taxon>Magnoliopsida</taxon>
        <taxon>eudicotyledons</taxon>
        <taxon>Gunneridae</taxon>
        <taxon>Pentapetalae</taxon>
        <taxon>asterids</taxon>
        <taxon>campanulids</taxon>
        <taxon>Asterales</taxon>
        <taxon>Asteraceae</taxon>
        <taxon>Asteroideae</taxon>
        <taxon>Heliantheae alliance</taxon>
        <taxon>Heliantheae</taxon>
        <taxon>Helianthus</taxon>
    </lineage>
</organism>
<dbReference type="InParanoid" id="A0A251T7N7"/>
<dbReference type="Proteomes" id="UP000215914">
    <property type="component" value="Chromosome 11"/>
</dbReference>
<proteinExistence type="predicted"/>
<reference evidence="2" key="2">
    <citation type="submission" date="2017-02" db="EMBL/GenBank/DDBJ databases">
        <title>Sunflower complete genome.</title>
        <authorList>
            <person name="Langlade N."/>
            <person name="Munos S."/>
        </authorList>
    </citation>
    <scope>NUCLEOTIDE SEQUENCE [LARGE SCALE GENOMIC DNA]</scope>
    <source>
        <tissue evidence="2">Leaves</tissue>
    </source>
</reference>
<dbReference type="Gramene" id="mRNA:HanXRQr2_Chr15g0705631">
    <property type="protein sequence ID" value="mRNA:HanXRQr2_Chr15g0705631"/>
    <property type="gene ID" value="HanXRQr2_Chr15g0705631"/>
</dbReference>
<protein>
    <submittedName>
        <fullName evidence="2">Uncharacterized protein</fullName>
    </submittedName>
</protein>
<reference evidence="1" key="3">
    <citation type="submission" date="2020-06" db="EMBL/GenBank/DDBJ databases">
        <title>Helianthus annuus Genome sequencing and assembly Release 2.</title>
        <authorList>
            <person name="Gouzy J."/>
            <person name="Langlade N."/>
            <person name="Munos S."/>
        </authorList>
    </citation>
    <scope>NUCLEOTIDE SEQUENCE</scope>
    <source>
        <tissue evidence="1">Leaves</tissue>
    </source>
</reference>
<evidence type="ECO:0000313" key="2">
    <source>
        <dbReference type="EMBL" id="OTG06813.1"/>
    </source>
</evidence>
<name>A0A251T7N7_HELAN</name>
<accession>A0A251T7N7</accession>
<evidence type="ECO:0000313" key="1">
    <source>
        <dbReference type="EMBL" id="KAF5765597.1"/>
    </source>
</evidence>
<evidence type="ECO:0000313" key="3">
    <source>
        <dbReference type="Proteomes" id="UP000215914"/>
    </source>
</evidence>